<proteinExistence type="inferred from homology"/>
<accession>A0ABV7W9X4</accession>
<reference evidence="6" key="1">
    <citation type="journal article" date="2019" name="Int. J. Syst. Evol. Microbiol.">
        <title>The Global Catalogue of Microorganisms (GCM) 10K type strain sequencing project: providing services to taxonomists for standard genome sequencing and annotation.</title>
        <authorList>
            <consortium name="The Broad Institute Genomics Platform"/>
            <consortium name="The Broad Institute Genome Sequencing Center for Infectious Disease"/>
            <person name="Wu L."/>
            <person name="Ma J."/>
        </authorList>
    </citation>
    <scope>NUCLEOTIDE SEQUENCE [LARGE SCALE GENOMIC DNA]</scope>
    <source>
        <strain evidence="6">KCTC 42501</strain>
    </source>
</reference>
<dbReference type="CDD" id="cd00761">
    <property type="entry name" value="Glyco_tranf_GTA_type"/>
    <property type="match status" value="1"/>
</dbReference>
<dbReference type="SUPFAM" id="SSF53448">
    <property type="entry name" value="Nucleotide-diphospho-sugar transferases"/>
    <property type="match status" value="1"/>
</dbReference>
<keyword evidence="3" id="KW-0808">Transferase</keyword>
<dbReference type="Pfam" id="PF00535">
    <property type="entry name" value="Glycos_transf_2"/>
    <property type="match status" value="1"/>
</dbReference>
<evidence type="ECO:0000313" key="6">
    <source>
        <dbReference type="Proteomes" id="UP001595729"/>
    </source>
</evidence>
<name>A0ABV7W9X4_9BURK</name>
<evidence type="ECO:0000259" key="4">
    <source>
        <dbReference type="Pfam" id="PF00535"/>
    </source>
</evidence>
<keyword evidence="6" id="KW-1185">Reference proteome</keyword>
<evidence type="ECO:0000313" key="5">
    <source>
        <dbReference type="EMBL" id="MFC3686224.1"/>
    </source>
</evidence>
<organism evidence="5 6">
    <name type="scientific">Hydrogenophaga luteola</name>
    <dbReference type="NCBI Taxonomy" id="1591122"/>
    <lineage>
        <taxon>Bacteria</taxon>
        <taxon>Pseudomonadati</taxon>
        <taxon>Pseudomonadota</taxon>
        <taxon>Betaproteobacteria</taxon>
        <taxon>Burkholderiales</taxon>
        <taxon>Comamonadaceae</taxon>
        <taxon>Hydrogenophaga</taxon>
    </lineage>
</organism>
<dbReference type="Proteomes" id="UP001595729">
    <property type="component" value="Unassembled WGS sequence"/>
</dbReference>
<dbReference type="PANTHER" id="PTHR43630:SF1">
    <property type="entry name" value="POLY-BETA-1,6-N-ACETYL-D-GLUCOSAMINE SYNTHASE"/>
    <property type="match status" value="1"/>
</dbReference>
<evidence type="ECO:0000256" key="2">
    <source>
        <dbReference type="ARBA" id="ARBA00022676"/>
    </source>
</evidence>
<comment type="similarity">
    <text evidence="1">Belongs to the glycosyltransferase 2 family.</text>
</comment>
<protein>
    <submittedName>
        <fullName evidence="5">Glycosyltransferase family 2 protein</fullName>
    </submittedName>
</protein>
<dbReference type="Gene3D" id="3.90.550.10">
    <property type="entry name" value="Spore Coat Polysaccharide Biosynthesis Protein SpsA, Chain A"/>
    <property type="match status" value="1"/>
</dbReference>
<evidence type="ECO:0000256" key="3">
    <source>
        <dbReference type="ARBA" id="ARBA00022679"/>
    </source>
</evidence>
<feature type="domain" description="Glycosyltransferase 2-like" evidence="4">
    <location>
        <begin position="8"/>
        <end position="141"/>
    </location>
</feature>
<sequence>MTQRYVLISPCRNEAKYMRQTLDTVVSQSVRPARWVIVDDGSSDATPQILAEYGARHDWIQIVTRQDRGHRAVGPGVVDAFYSGYAAIHPQDYEFVCKLDLDLRLPPRYFEILMQRMSDEPRIATCSGKAYVEEGGQLIPERHGDETSLGMTKFYRVSCFEAIGGFVREVMWDGIDCHQCRMKGWIACSWDDPELRFVHLRPMGSSQDSIYTGRMRHGYGQYFMGTGFLFMAASALSRVNQKPYVLGSAAMLWGWLKAALQRKPRYDNPEFRRFLRAYQFRALLVGKARAARELTGRA</sequence>
<evidence type="ECO:0000256" key="1">
    <source>
        <dbReference type="ARBA" id="ARBA00006739"/>
    </source>
</evidence>
<comment type="caution">
    <text evidence="5">The sequence shown here is derived from an EMBL/GenBank/DDBJ whole genome shotgun (WGS) entry which is preliminary data.</text>
</comment>
<gene>
    <name evidence="5" type="ORF">ACFOPI_21725</name>
</gene>
<dbReference type="InterPro" id="IPR001173">
    <property type="entry name" value="Glyco_trans_2-like"/>
</dbReference>
<dbReference type="PANTHER" id="PTHR43630">
    <property type="entry name" value="POLY-BETA-1,6-N-ACETYL-D-GLUCOSAMINE SYNTHASE"/>
    <property type="match status" value="1"/>
</dbReference>
<keyword evidence="2" id="KW-0328">Glycosyltransferase</keyword>
<dbReference type="RefSeq" id="WP_382178697.1">
    <property type="nucleotide sequence ID" value="NZ_JBHRXX010000009.1"/>
</dbReference>
<dbReference type="EMBL" id="JBHRXX010000009">
    <property type="protein sequence ID" value="MFC3686224.1"/>
    <property type="molecule type" value="Genomic_DNA"/>
</dbReference>
<dbReference type="InterPro" id="IPR029044">
    <property type="entry name" value="Nucleotide-diphossugar_trans"/>
</dbReference>